<evidence type="ECO:0000256" key="2">
    <source>
        <dbReference type="ARBA" id="ARBA00023034"/>
    </source>
</evidence>
<dbReference type="Proteomes" id="UP000254510">
    <property type="component" value="Unassembled WGS sequence"/>
</dbReference>
<dbReference type="Gene3D" id="1.20.1480.30">
    <property type="entry name" value="Designed four-helix bundle protein"/>
    <property type="match status" value="1"/>
</dbReference>
<dbReference type="EMBL" id="UHFM01000006">
    <property type="protein sequence ID" value="SUN60180.1"/>
    <property type="molecule type" value="Genomic_DNA"/>
</dbReference>
<evidence type="ECO:0000256" key="1">
    <source>
        <dbReference type="ARBA" id="ARBA00004555"/>
    </source>
</evidence>
<dbReference type="SUPFAM" id="SSF49785">
    <property type="entry name" value="Galactose-binding domain-like"/>
    <property type="match status" value="1"/>
</dbReference>
<dbReference type="GO" id="GO:0031267">
    <property type="term" value="F:small GTPase binding"/>
    <property type="evidence" value="ECO:0007669"/>
    <property type="project" value="TreeGrafter"/>
</dbReference>
<dbReference type="InterPro" id="IPR008979">
    <property type="entry name" value="Galactose-bd-like_sf"/>
</dbReference>
<dbReference type="GO" id="GO:0005737">
    <property type="term" value="C:cytoplasm"/>
    <property type="evidence" value="ECO:0007669"/>
    <property type="project" value="GOC"/>
</dbReference>
<evidence type="ECO:0000256" key="4">
    <source>
        <dbReference type="SAM" id="Coils"/>
    </source>
</evidence>
<dbReference type="Gene3D" id="1.20.5.340">
    <property type="match status" value="1"/>
</dbReference>
<evidence type="ECO:0000256" key="3">
    <source>
        <dbReference type="ARBA" id="ARBA00023054"/>
    </source>
</evidence>
<proteinExistence type="predicted"/>
<name>A0A380K5K9_9STRE</name>
<evidence type="ECO:0000313" key="5">
    <source>
        <dbReference type="EMBL" id="SUN60180.1"/>
    </source>
</evidence>
<dbReference type="PANTHER" id="PTHR18921">
    <property type="entry name" value="MYOSIN HEAVY CHAIN - RELATED"/>
    <property type="match status" value="1"/>
</dbReference>
<accession>A0A380K5K9</accession>
<sequence>MNNVRIAIRDSTDSHNVAFFDNEAGIKYKKAEIQRFLAGSASILTLQYNSKDIDTIRTGCKLAFRYKARDYWLNIMKFEKQGFKVEITACSLHLEMNNEERGAHKPDKAMSFAEYLAYYDPEHSVTLGINQVSDKKIKLEWTSTDTILARLFSIANSFDAELEFVTELNDDYSLKRHVLNVYKKGNLGSNKTSSPVRVGKELKVINYSDNIEDLRTAVRATGKDGLTIDGLDKKIYDDNKELLYYSSGNTVYAPQSRDRFPSVGQASNDNWIVQDLGETEYETKEALWGYMYGEIQKICLPKIEYKVTGAIDSDVGDTQTLIDDVHYEPPLYLKARVSELTDDILQGKVIDSTFINFERQYSQIADSLLKQVEALAEDAAPYIVRLSTDNGYNFKNGQGTSTITAKLEKYSKIVNANWKWLINNSVVSETSSVKINASQVNGTLNVVAVAIVDGNEVAREYITFTNSDDGVGIKSIKRYYTTNDKAEGVTAGGQNWSTKPTTVTADKNYMWSYDVITYTNDTSLVTEPAVIGARGDDGMDADTTGITEALDKAKQELTALSANIEKVRDDSLAAVKEAKQQLTTVADDLSTAKTDLQNAVSAVDTKATNLKSDLSQAKQDLTNQAQQLQAQANAQSELTNRVSLVEKTADGTKTTVSELSKTVAQNGKDITSVTARTKTVEDDLAGTKTTLSQVKTTADSTSQKTAALETGLNGLSAKFDNLNVGGTNLIKQSIAQKGLRLSHEATPLKDTNHMLTDWIKIEPSTVYTFTTYEDVNEAEMYYSLAWYSTNSADYSGWISRPTGAASAANLKGGKQYTSPTNASYAKVSYPIKYSKVKLERGNISTDYSQNGVDFEQKVAEYKQNADQNYASLQTTVQNLDGTVQHNKTVADQTAEGFKTRIESLETYKDGETTRANQYFELAKTETARQLTVERTAIAKDYVAKSTYTSDVTGIRNELTATTTTANTIKTNLANYQATNDKVVASLQSNLQEANGNISSLKTKVEAVPGQITSAVSAVEGKIPTNIGTVNLIKQSTAQKGVRLAVEAGTLPDSKHELTDWIKIEPSTVYTLTTYEDVNEAGMYYSLAWYSTNSADYSGWISRPTGAASAANLKGGKQYTSPTNASYAKVSYPIKYSKVKLERGNISTDYNPNPEDYDDALTQVSSELKQTADGITLLATKTELNAAKNELQSGINTATNKANNNAQTISTHTTQISALNTGLSAKVSQTDFNTLSGRVTTAENNITVKANELSSKISSVEGKIPTNLDSLNLMTGTRDWSTKTNPWHMGEGWSTENEEYQGLKVHSTQKGWNGSHQNIFVKSGDVVTFSFFAKATNTLSRITVISRWDGSSVYQAPLAGVKESDEEITVTNEWKRYSKTVHITSDGSLQFRTEYNGATIPDGNTFYVAGLKVAKSALDTGYSENPTDAASDINAISSELKQTTDAIKASVSSLDSSTVKTATLNLDNNGFVTKVGKTVNGNTFATMIAQNESDVQIIAKKMKVSGDMIVNGAITAEKLNVSNLSAVNSNLGKIEGGSLLLQENKAASSSIDSWGTFNRPAHKQGLYMDNHGLASSGAIQRKNGGETTPTDMPLAVLQSGELRFLVVDYNDNLENVLHYGLSDPDFGAIRFEIDSELKRRLTMTSSGYLNFQATNYTDWQSTGVSGCEYMIQGRLVLVNYDVTFNSAGTQYIGIVPQEFTKKSLMMTAKAWTITPRDKNIQLNPDGSLYILDAERNVNYRGTLVFSY</sequence>
<comment type="subcellular location">
    <subcellularLocation>
        <location evidence="1">Golgi apparatus</location>
    </subcellularLocation>
</comment>
<reference evidence="5 6" key="1">
    <citation type="submission" date="2018-06" db="EMBL/GenBank/DDBJ databases">
        <authorList>
            <consortium name="Pathogen Informatics"/>
            <person name="Doyle S."/>
        </authorList>
    </citation>
    <scope>NUCLEOTIDE SEQUENCE [LARGE SCALE GENOMIC DNA]</scope>
    <source>
        <strain evidence="5 6">NCTC13767</strain>
    </source>
</reference>
<dbReference type="GO" id="GO:0007030">
    <property type="term" value="P:Golgi organization"/>
    <property type="evidence" value="ECO:0007669"/>
    <property type="project" value="TreeGrafter"/>
</dbReference>
<keyword evidence="3 4" id="KW-0175">Coiled coil</keyword>
<evidence type="ECO:0000313" key="6">
    <source>
        <dbReference type="Proteomes" id="UP000254510"/>
    </source>
</evidence>
<dbReference type="PANTHER" id="PTHR18921:SF2">
    <property type="entry name" value="THYROID RECEPTOR-INTERACTING PROTEIN 11"/>
    <property type="match status" value="1"/>
</dbReference>
<dbReference type="GO" id="GO:0006888">
    <property type="term" value="P:endoplasmic reticulum to Golgi vesicle-mediated transport"/>
    <property type="evidence" value="ECO:0007669"/>
    <property type="project" value="TreeGrafter"/>
</dbReference>
<keyword evidence="2" id="KW-0333">Golgi apparatus</keyword>
<gene>
    <name evidence="5" type="ORF">NCTC13767_01771</name>
</gene>
<protein>
    <submittedName>
        <fullName evidence="5">Phage minor structural protein</fullName>
    </submittedName>
</protein>
<organism evidence="5 6">
    <name type="scientific">Streptococcus gallolyticus</name>
    <dbReference type="NCBI Taxonomy" id="315405"/>
    <lineage>
        <taxon>Bacteria</taxon>
        <taxon>Bacillati</taxon>
        <taxon>Bacillota</taxon>
        <taxon>Bacilli</taxon>
        <taxon>Lactobacillales</taxon>
        <taxon>Streptococcaceae</taxon>
        <taxon>Streptococcus</taxon>
    </lineage>
</organism>
<feature type="coiled-coil region" evidence="4">
    <location>
        <begin position="607"/>
        <end position="638"/>
    </location>
</feature>